<sequence>MEDFKEIKEVEKPAIRNCEFCGKNIVGTKWNKEHIHINIAQKPEKRFFCSRQCKLKWVFKNL</sequence>
<name>A0A0F9SD31_9ZZZZ</name>
<proteinExistence type="predicted"/>
<accession>A0A0F9SD31</accession>
<reference evidence="1" key="1">
    <citation type="journal article" date="2015" name="Nature">
        <title>Complex archaea that bridge the gap between prokaryotes and eukaryotes.</title>
        <authorList>
            <person name="Spang A."/>
            <person name="Saw J.H."/>
            <person name="Jorgensen S.L."/>
            <person name="Zaremba-Niedzwiedzka K."/>
            <person name="Martijn J."/>
            <person name="Lind A.E."/>
            <person name="van Eijk R."/>
            <person name="Schleper C."/>
            <person name="Guy L."/>
            <person name="Ettema T.J."/>
        </authorList>
    </citation>
    <scope>NUCLEOTIDE SEQUENCE</scope>
</reference>
<organism evidence="1">
    <name type="scientific">marine sediment metagenome</name>
    <dbReference type="NCBI Taxonomy" id="412755"/>
    <lineage>
        <taxon>unclassified sequences</taxon>
        <taxon>metagenomes</taxon>
        <taxon>ecological metagenomes</taxon>
    </lineage>
</organism>
<evidence type="ECO:0008006" key="2">
    <source>
        <dbReference type="Google" id="ProtNLM"/>
    </source>
</evidence>
<protein>
    <recommendedName>
        <fullName evidence="2">MYM-type domain-containing protein</fullName>
    </recommendedName>
</protein>
<gene>
    <name evidence="1" type="ORF">LCGC14_0789170</name>
</gene>
<dbReference type="EMBL" id="LAZR01002077">
    <property type="protein sequence ID" value="KKN34901.1"/>
    <property type="molecule type" value="Genomic_DNA"/>
</dbReference>
<dbReference type="AlphaFoldDB" id="A0A0F9SD31"/>
<evidence type="ECO:0000313" key="1">
    <source>
        <dbReference type="EMBL" id="KKN34901.1"/>
    </source>
</evidence>
<comment type="caution">
    <text evidence="1">The sequence shown here is derived from an EMBL/GenBank/DDBJ whole genome shotgun (WGS) entry which is preliminary data.</text>
</comment>